<name>A0A314ZSU7_PRUYE</name>
<reference evidence="2 3" key="1">
    <citation type="submission" date="2018-02" db="EMBL/GenBank/DDBJ databases">
        <title>Draft genome of wild Prunus yedoensis var. nudiflora.</title>
        <authorList>
            <person name="Baek S."/>
            <person name="Kim J.-H."/>
            <person name="Choi K."/>
            <person name="Kim G.-B."/>
            <person name="Cho A."/>
            <person name="Jang H."/>
            <person name="Shin C.-H."/>
            <person name="Yu H.-J."/>
            <person name="Mun J.-H."/>
        </authorList>
    </citation>
    <scope>NUCLEOTIDE SEQUENCE [LARGE SCALE GENOMIC DNA]</scope>
    <source>
        <strain evidence="3">cv. Jeju island</strain>
        <tissue evidence="2">Leaf</tissue>
    </source>
</reference>
<sequence length="95" mass="11474">MAARRDRGKANYRLIENLKGERDEELQALRRQIEKLALQIEHHEALMRHRASKRGYSHHEDNLKLCTLQRCKSHLWNIGTPIFHNWLQGHRRIKF</sequence>
<evidence type="ECO:0000256" key="1">
    <source>
        <dbReference type="SAM" id="Coils"/>
    </source>
</evidence>
<evidence type="ECO:0000313" key="3">
    <source>
        <dbReference type="Proteomes" id="UP000250321"/>
    </source>
</evidence>
<accession>A0A314ZSU7</accession>
<comment type="caution">
    <text evidence="2">The sequence shown here is derived from an EMBL/GenBank/DDBJ whole genome shotgun (WGS) entry which is preliminary data.</text>
</comment>
<keyword evidence="1" id="KW-0175">Coiled coil</keyword>
<evidence type="ECO:0000313" key="2">
    <source>
        <dbReference type="EMBL" id="PQQ20348.1"/>
    </source>
</evidence>
<dbReference type="AlphaFoldDB" id="A0A314ZSU7"/>
<gene>
    <name evidence="2" type="ORF">Pyn_16922</name>
</gene>
<dbReference type="Proteomes" id="UP000250321">
    <property type="component" value="Unassembled WGS sequence"/>
</dbReference>
<dbReference type="OrthoDB" id="10377191at2759"/>
<protein>
    <submittedName>
        <fullName evidence="2">Uncharacterized protein</fullName>
    </submittedName>
</protein>
<keyword evidence="3" id="KW-1185">Reference proteome</keyword>
<feature type="coiled-coil region" evidence="1">
    <location>
        <begin position="15"/>
        <end position="46"/>
    </location>
</feature>
<organism evidence="2 3">
    <name type="scientific">Prunus yedoensis var. nudiflora</name>
    <dbReference type="NCBI Taxonomy" id="2094558"/>
    <lineage>
        <taxon>Eukaryota</taxon>
        <taxon>Viridiplantae</taxon>
        <taxon>Streptophyta</taxon>
        <taxon>Embryophyta</taxon>
        <taxon>Tracheophyta</taxon>
        <taxon>Spermatophyta</taxon>
        <taxon>Magnoliopsida</taxon>
        <taxon>eudicotyledons</taxon>
        <taxon>Gunneridae</taxon>
        <taxon>Pentapetalae</taxon>
        <taxon>rosids</taxon>
        <taxon>fabids</taxon>
        <taxon>Rosales</taxon>
        <taxon>Rosaceae</taxon>
        <taxon>Amygdaloideae</taxon>
        <taxon>Amygdaleae</taxon>
        <taxon>Prunus</taxon>
    </lineage>
</organism>
<proteinExistence type="predicted"/>
<dbReference type="EMBL" id="PJQY01000038">
    <property type="protein sequence ID" value="PQQ20348.1"/>
    <property type="molecule type" value="Genomic_DNA"/>
</dbReference>